<keyword evidence="2" id="KW-0812">Transmembrane</keyword>
<dbReference type="EMBL" id="AAMD01000094">
    <property type="protein sequence ID" value="EAU65055.1"/>
    <property type="molecule type" value="Genomic_DNA"/>
</dbReference>
<reference evidence="4 5" key="1">
    <citation type="submission" date="2006-04" db="EMBL/GenBank/DDBJ databases">
        <authorList>
            <person name="Nierman W.C."/>
        </authorList>
    </citation>
    <scope>NUCLEOTIDE SEQUENCE [LARGE SCALE GENOMIC DNA]</scope>
    <source>
        <strain evidence="4 5">DW4/3-1</strain>
    </source>
</reference>
<dbReference type="InterPro" id="IPR002587">
    <property type="entry name" value="Myo-inos-1-P_Synthase"/>
</dbReference>
<dbReference type="InterPro" id="IPR013021">
    <property type="entry name" value="Myo-inos-1-P_Synthase_GAPDH"/>
</dbReference>
<dbReference type="SUPFAM" id="SSF55347">
    <property type="entry name" value="Glyceraldehyde-3-phosphate dehydrogenase-like, C-terminal domain"/>
    <property type="match status" value="1"/>
</dbReference>
<dbReference type="GO" id="GO:0004512">
    <property type="term" value="F:inositol-3-phosphate synthase activity"/>
    <property type="evidence" value="ECO:0007669"/>
    <property type="project" value="InterPro"/>
</dbReference>
<feature type="transmembrane region" description="Helical" evidence="2">
    <location>
        <begin position="20"/>
        <end position="40"/>
    </location>
</feature>
<keyword evidence="2" id="KW-0472">Membrane</keyword>
<evidence type="ECO:0000313" key="4">
    <source>
        <dbReference type="EMBL" id="EAU65055.1"/>
    </source>
</evidence>
<evidence type="ECO:0000313" key="5">
    <source>
        <dbReference type="Proteomes" id="UP000032702"/>
    </source>
</evidence>
<feature type="domain" description="Myo-inositol-1-phosphate synthase GAPDH-like" evidence="3">
    <location>
        <begin position="238"/>
        <end position="343"/>
    </location>
</feature>
<proteinExistence type="inferred from homology"/>
<name>Q08X68_STIAD</name>
<dbReference type="Pfam" id="PF01658">
    <property type="entry name" value="Inos-1-P_synth"/>
    <property type="match status" value="1"/>
</dbReference>
<dbReference type="GO" id="GO:0008654">
    <property type="term" value="P:phospholipid biosynthetic process"/>
    <property type="evidence" value="ECO:0007669"/>
    <property type="project" value="InterPro"/>
</dbReference>
<dbReference type="SUPFAM" id="SSF51735">
    <property type="entry name" value="NAD(P)-binding Rossmann-fold domains"/>
    <property type="match status" value="1"/>
</dbReference>
<gene>
    <name evidence="4" type="ORF">STIAU_4662</name>
</gene>
<evidence type="ECO:0000256" key="1">
    <source>
        <dbReference type="ARBA" id="ARBA00010813"/>
    </source>
</evidence>
<dbReference type="AlphaFoldDB" id="Q08X68"/>
<dbReference type="InterPro" id="IPR036291">
    <property type="entry name" value="NAD(P)-bd_dom_sf"/>
</dbReference>
<dbReference type="Pfam" id="PF07994">
    <property type="entry name" value="NAD_binding_5"/>
    <property type="match status" value="1"/>
</dbReference>
<organism evidence="4 5">
    <name type="scientific">Stigmatella aurantiaca (strain DW4/3-1)</name>
    <dbReference type="NCBI Taxonomy" id="378806"/>
    <lineage>
        <taxon>Bacteria</taxon>
        <taxon>Pseudomonadati</taxon>
        <taxon>Myxococcota</taxon>
        <taxon>Myxococcia</taxon>
        <taxon>Myxococcales</taxon>
        <taxon>Cystobacterineae</taxon>
        <taxon>Archangiaceae</taxon>
        <taxon>Stigmatella</taxon>
    </lineage>
</organism>
<keyword evidence="2" id="KW-1133">Transmembrane helix</keyword>
<dbReference type="Gene3D" id="3.40.50.720">
    <property type="entry name" value="NAD(P)-binding Rossmann-like Domain"/>
    <property type="match status" value="1"/>
</dbReference>
<dbReference type="PANTHER" id="PTHR11510">
    <property type="entry name" value="MYO-INOSITOL-1 PHOSPHATE SYNTHASE"/>
    <property type="match status" value="1"/>
</dbReference>
<comment type="caution">
    <text evidence="4">The sequence shown here is derived from an EMBL/GenBank/DDBJ whole genome shotgun (WGS) entry which is preliminary data.</text>
</comment>
<evidence type="ECO:0000259" key="3">
    <source>
        <dbReference type="Pfam" id="PF01658"/>
    </source>
</evidence>
<dbReference type="GO" id="GO:0006021">
    <property type="term" value="P:inositol biosynthetic process"/>
    <property type="evidence" value="ECO:0007669"/>
    <property type="project" value="InterPro"/>
</dbReference>
<evidence type="ECO:0000256" key="2">
    <source>
        <dbReference type="SAM" id="Phobius"/>
    </source>
</evidence>
<comment type="similarity">
    <text evidence="1">Belongs to the myo-inositol 1-phosphate synthase family.</text>
</comment>
<sequence>MALSGRGISRVMANNERLGVAIVGLGGAVATTAVAGLELLRRGRVDTKGLPLAAARDLGLIDYEALTFGGWDLFEDDLAQAARNHAVLTESQLEAVAPVLSQMRPWSAVSNTSFCKNVVGTSSKKTRSLREQVQAIRDDLARFRKEQGVHRVVVINLASTERAVDLTQPKFLTPEAFEAALDADDPDIGPAMLYAYAAIADGTPFANFTPSIAADVPALLLLAQRNGSPLAGKDGKTGQTMLKTVIAPALRDRALHVEGWYSTNILGNRDGEALNDPASKANKIDTKGAALDSILGYKVQDHIVQIQYYRPRGDNKEAWDNIDVVGFLGQPMQLKLNFLCKDSILAAPLVVELARTLDLAKRRGEAGVIDALGCFFKAPMTQNGGKVEHAMAEQQRRLMSWLSGGGVQPVLGKERIRG</sequence>
<dbReference type="PIRSF" id="PIRSF015578">
    <property type="entry name" value="Myoinos-ppht_syn"/>
    <property type="match status" value="1"/>
</dbReference>
<dbReference type="Gene3D" id="3.30.360.10">
    <property type="entry name" value="Dihydrodipicolinate Reductase, domain 2"/>
    <property type="match status" value="1"/>
</dbReference>
<protein>
    <submittedName>
        <fullName evidence="4">Myo-inositol-1-phosphate synthase</fullName>
    </submittedName>
</protein>
<accession>Q08X68</accession>
<dbReference type="Proteomes" id="UP000032702">
    <property type="component" value="Unassembled WGS sequence"/>
</dbReference>
<dbReference type="PATRIC" id="fig|378806.16.peg.4069"/>